<sequence length="103" mass="12163">MEKQTYYVSVASGDILNDKTDSPYEFEIEASEDDIKRLQDMFNHKDKADWGTFVLSHIPIVPYHQLDKENDDYDANMYAIYKLIYELGTPETKREMERQGIVF</sequence>
<evidence type="ECO:0000313" key="2">
    <source>
        <dbReference type="Proteomes" id="UP000188603"/>
    </source>
</evidence>
<reference evidence="1 2" key="1">
    <citation type="journal article" date="2015" name="Int. J. Syst. Evol. Microbiol.">
        <title>Novibacillus thermophilus gen. nov., sp. nov., a Gram-staining-negative and moderately thermophilic member of the family Thermoactinomycetaceae.</title>
        <authorList>
            <person name="Yang G."/>
            <person name="Chen J."/>
            <person name="Zhou S."/>
        </authorList>
    </citation>
    <scope>NUCLEOTIDE SEQUENCE [LARGE SCALE GENOMIC DNA]</scope>
    <source>
        <strain evidence="1 2">SG-1</strain>
    </source>
</reference>
<proteinExistence type="predicted"/>
<accession>A0A1U9K839</accession>
<evidence type="ECO:0008006" key="3">
    <source>
        <dbReference type="Google" id="ProtNLM"/>
    </source>
</evidence>
<keyword evidence="2" id="KW-1185">Reference proteome</keyword>
<gene>
    <name evidence="1" type="ORF">B0W44_11045</name>
</gene>
<organism evidence="1 2">
    <name type="scientific">Novibacillus thermophilus</name>
    <dbReference type="NCBI Taxonomy" id="1471761"/>
    <lineage>
        <taxon>Bacteria</taxon>
        <taxon>Bacillati</taxon>
        <taxon>Bacillota</taxon>
        <taxon>Bacilli</taxon>
        <taxon>Bacillales</taxon>
        <taxon>Thermoactinomycetaceae</taxon>
        <taxon>Novibacillus</taxon>
    </lineage>
</organism>
<dbReference type="RefSeq" id="WP_077720079.1">
    <property type="nucleotide sequence ID" value="NZ_CP019699.1"/>
</dbReference>
<dbReference type="EMBL" id="CP019699">
    <property type="protein sequence ID" value="AQS56219.1"/>
    <property type="molecule type" value="Genomic_DNA"/>
</dbReference>
<dbReference type="KEGG" id="ntr:B0W44_11045"/>
<name>A0A1U9K839_9BACL</name>
<protein>
    <recommendedName>
        <fullName evidence="3">Hydrolase</fullName>
    </recommendedName>
</protein>
<dbReference type="AlphaFoldDB" id="A0A1U9K839"/>
<dbReference type="STRING" id="1471761.B0W44_11045"/>
<dbReference type="Proteomes" id="UP000188603">
    <property type="component" value="Chromosome"/>
</dbReference>
<dbReference type="OrthoDB" id="2706506at2"/>
<evidence type="ECO:0000313" key="1">
    <source>
        <dbReference type="EMBL" id="AQS56219.1"/>
    </source>
</evidence>